<proteinExistence type="predicted"/>
<name>A0ABS1VMS5_9ACTN</name>
<dbReference type="Proteomes" id="UP000598996">
    <property type="component" value="Unassembled WGS sequence"/>
</dbReference>
<sequence length="49" mass="5160">MNETIAERLRPGAQETQRCALDITVAPLTFADWAQGAAVAGIQHVLGAP</sequence>
<dbReference type="RefSeq" id="WP_202992533.1">
    <property type="nucleotide sequence ID" value="NZ_JAENHO010000004.1"/>
</dbReference>
<dbReference type="EMBL" id="JAENHO010000004">
    <property type="protein sequence ID" value="MBL7256015.1"/>
    <property type="molecule type" value="Genomic_DNA"/>
</dbReference>
<protein>
    <submittedName>
        <fullName evidence="1">Uncharacterized protein</fullName>
    </submittedName>
</protein>
<keyword evidence="2" id="KW-1185">Reference proteome</keyword>
<reference evidence="1 2" key="1">
    <citation type="submission" date="2021-01" db="EMBL/GenBank/DDBJ databases">
        <title>Actinoplanes sp. nov. LDG1-01 isolated from lichen.</title>
        <authorList>
            <person name="Saeng-In P."/>
            <person name="Phongsopitanun W."/>
            <person name="Kanchanasin P."/>
            <person name="Yuki M."/>
            <person name="Kudo T."/>
            <person name="Ohkuma M."/>
            <person name="Tanasupawat S."/>
        </authorList>
    </citation>
    <scope>NUCLEOTIDE SEQUENCE [LARGE SCALE GENOMIC DNA]</scope>
    <source>
        <strain evidence="1 2">LDG1-01</strain>
    </source>
</reference>
<accession>A0ABS1VMS5</accession>
<comment type="caution">
    <text evidence="1">The sequence shown here is derived from an EMBL/GenBank/DDBJ whole genome shotgun (WGS) entry which is preliminary data.</text>
</comment>
<organism evidence="1 2">
    <name type="scientific">Paractinoplanes lichenicola</name>
    <dbReference type="NCBI Taxonomy" id="2802976"/>
    <lineage>
        <taxon>Bacteria</taxon>
        <taxon>Bacillati</taxon>
        <taxon>Actinomycetota</taxon>
        <taxon>Actinomycetes</taxon>
        <taxon>Micromonosporales</taxon>
        <taxon>Micromonosporaceae</taxon>
        <taxon>Paractinoplanes</taxon>
    </lineage>
</organism>
<evidence type="ECO:0000313" key="1">
    <source>
        <dbReference type="EMBL" id="MBL7256015.1"/>
    </source>
</evidence>
<evidence type="ECO:0000313" key="2">
    <source>
        <dbReference type="Proteomes" id="UP000598996"/>
    </source>
</evidence>
<gene>
    <name evidence="1" type="ORF">JKJ07_17095</name>
</gene>